<dbReference type="EMBL" id="ATJV01000090">
    <property type="protein sequence ID" value="EPZ14309.1"/>
    <property type="molecule type" value="Genomic_DNA"/>
</dbReference>
<accession>T0AN64</accession>
<protein>
    <submittedName>
        <fullName evidence="1">Uncharacterized protein</fullName>
    </submittedName>
</protein>
<reference evidence="1 2" key="1">
    <citation type="submission" date="2013-06" db="EMBL/GenBank/DDBJ databases">
        <title>Draft genome sequence of Thauera terpenica.</title>
        <authorList>
            <person name="Liu B."/>
            <person name="Frostegard A.H."/>
            <person name="Shapleigh J.P."/>
        </authorList>
    </citation>
    <scope>NUCLEOTIDE SEQUENCE [LARGE SCALE GENOMIC DNA]</scope>
    <source>
        <strain evidence="1 2">58Eu</strain>
    </source>
</reference>
<dbReference type="OrthoDB" id="5494042at2"/>
<comment type="caution">
    <text evidence="1">The sequence shown here is derived from an EMBL/GenBank/DDBJ whole genome shotgun (WGS) entry which is preliminary data.</text>
</comment>
<organism evidence="1 2">
    <name type="scientific">Thauera terpenica 58Eu</name>
    <dbReference type="NCBI Taxonomy" id="1348657"/>
    <lineage>
        <taxon>Bacteria</taxon>
        <taxon>Pseudomonadati</taxon>
        <taxon>Pseudomonadota</taxon>
        <taxon>Betaproteobacteria</taxon>
        <taxon>Rhodocyclales</taxon>
        <taxon>Zoogloeaceae</taxon>
        <taxon>Thauera</taxon>
    </lineage>
</organism>
<gene>
    <name evidence="1" type="ORF">M622_19000</name>
</gene>
<dbReference type="InterPro" id="IPR047879">
    <property type="entry name" value="YjiT"/>
</dbReference>
<dbReference type="Proteomes" id="UP000015455">
    <property type="component" value="Unassembled WGS sequence"/>
</dbReference>
<dbReference type="STRING" id="1348657.M622_19000"/>
<evidence type="ECO:0000313" key="1">
    <source>
        <dbReference type="EMBL" id="EPZ14309.1"/>
    </source>
</evidence>
<sequence length="1199" mass="131893">MLKEWLLGMLANRGCSRPDGRWLYAYRLLSSEYDSLRECLCEATRTTGVSPLARRNKYFAPLFVLYAAEWWRREYDGGPWKWGPILASLEVEKDELPPNERSGAVLEGFAFWGLRPASEGKRYFGAVVAHGGLPLKLIGHGGSRLAAVMGTVLRQAARYGWGESQVVDAVADHAPAMPESLRRDEVFRLLASMVLTTLDLKARHQLGGALDPIERLDNADPDWREEYPLQIDDSAAVQLLTSMVKVASQASTEQGAVAVFQVVRSLSYSDLGEWRLESRVVHPAVASADALAQQFGLGTASALPRYFEVDVTVGERGALTSGRLLLGSDRATVTFGTQRRRWSGRVACDEHILHLRTAGNDVVEGGVGLPGGESLADIDGPWVFVAEGERYRLAGAGDLRLPDAEALVAVPEGRTLESLEESAPGSELLGQLHVDSGKTLVLWRVSGSVQISDTNDSWTVRLGQTRKLSGSLVLEGRRAAYSSRPWPVFRGKPHVVRYDDEGARVVLSKGLHWFAAGSGSQIDPARYCGPVELQVFEDDERIGRFRFILVSAHSSERFLSGTSAEDASVEFTGWGFADLAVESDRAELGALRKTAQGHAITLQVLSTPPKDVLVHLRWPESPYELRVWVPFPASGGRAFDVEGTPVVSGSVMSLRHAAGVRILVFDQNPDQPKKYEVELELRGDPVLGRSDSSLSRRMVPIVKGFAEVRLLDLYGEIEALLSLSSELDARVELRLMVGGKRNFSMSVSRYDVALRPKVMGVALEDEDLRRVQQEQVQGCEVLASPILRPAEAPRVLSQSMSEGAPSGVWSIEGLRPEFAPWLVYPAPGSALEFRPLCIGGGFASEDDAATADPLPACALAVAIRLPDAAARLAAIDAVLVAMGDDFDHDSWSMLDGLWSAFGRLPLCSIDTFKVLATRPEVVVAMLFRSELPAAQLGGYVRELKRQLGMTLELVGITVWRLAIESFSNVWTQRLGDDLAKSSVPLLLKGRLKAIVDELPSLRLNMEWLQFEWLNEYPPAVLQLQKDIAANRGVHLTRLWQGEDSLLQRLLLRVHADDVAWPEPRFFTDKAIRAFVEAVLAVPSMKSQLKLLQSFFWLDNGDFKLSVANVPVLCALWCALDLPLDWWRDPGNRLALQRLRAFDPLWFEDAYQHAFAACIGLALIEPVSARLGGTASPVDGGSRVHRLPAGTVQRIREKTN</sequence>
<evidence type="ECO:0000313" key="2">
    <source>
        <dbReference type="Proteomes" id="UP000015455"/>
    </source>
</evidence>
<proteinExistence type="predicted"/>
<dbReference type="PATRIC" id="fig|1348657.5.peg.3212"/>
<dbReference type="AlphaFoldDB" id="T0AN64"/>
<name>T0AN64_9RHOO</name>
<dbReference type="NCBIfam" id="NF038336">
    <property type="entry name" value="YjiT_fam"/>
    <property type="match status" value="1"/>
</dbReference>
<dbReference type="eggNOG" id="ENOG502Z8ER">
    <property type="taxonomic scope" value="Bacteria"/>
</dbReference>
<keyword evidence="2" id="KW-1185">Reference proteome</keyword>
<dbReference type="RefSeq" id="WP_021250611.1">
    <property type="nucleotide sequence ID" value="NZ_ATJV01000090.1"/>
</dbReference>